<keyword evidence="3" id="KW-1185">Reference proteome</keyword>
<evidence type="ECO:0000259" key="1">
    <source>
        <dbReference type="Pfam" id="PF25670"/>
    </source>
</evidence>
<organism evidence="2 3">
    <name type="scientific">Pectobacterium parmentieri</name>
    <dbReference type="NCBI Taxonomy" id="1905730"/>
    <lineage>
        <taxon>Bacteria</taxon>
        <taxon>Pseudomonadati</taxon>
        <taxon>Pseudomonadota</taxon>
        <taxon>Gammaproteobacteria</taxon>
        <taxon>Enterobacterales</taxon>
        <taxon>Pectobacteriaceae</taxon>
        <taxon>Pectobacterium</taxon>
    </lineage>
</organism>
<dbReference type="Pfam" id="PF25670">
    <property type="entry name" value="Phage_tail_C_2"/>
    <property type="match status" value="1"/>
</dbReference>
<proteinExistence type="predicted"/>
<sequence>MSEIIKPGDLPPINELDEFTAHIPELQTDTDVLAGTDGPANFQAQALANRTKYLKRILDLVGLELIGINQAVAMAQQSADTAKQGADASMKKSANGADIVNPAAFRENIGLSNAMLKGEFGWGGSTPSITTPTLHDFFVTNKAASGLYSADPAVVAGLPPGYGPCILTWTSGTLGAYGELTAVDVTNSNHRAARNVLTAEVWQGWDYIPQYKNDDPGFVRNALAEDYHTKSDFDLAMRLQQSMGSSLVNGVWKSFLSVRHRGGNGTDSPDWGYAIIDASMTQGNYNDFELWKTQAGVWLPPVKLWHTGNLNPASLNATQTFQGGNTIFKGANSFILEAASTGALMYIPFYDAGRVERKGWIGRGLSGSDNMQFTNDVTSANLQLLATGDVVLNPKAGNIVRVGAHQIVDAGLAQTIGGAKTFSQKIKILRNYPAFVLETTFVPENTIGRVLALEYEGLNKAVFLRRVSQENSTGQQRVDLPMSGNGTILVAGVNAVADGSGFYKTASPVINIYSDGSFTTTDDANGVNVERLGEGVYRITGCHGMHPDAAWNGIDGGVSNPRCRNGLELTWNDFSVEPDGSVIVRTYHRPHSDAISFARNEIDGYENGDPIDVPRGAFIQVRVNMPECIEPKPAVMHSNVYCNSVSPAK</sequence>
<evidence type="ECO:0000313" key="2">
    <source>
        <dbReference type="EMBL" id="MBI0554563.1"/>
    </source>
</evidence>
<reference evidence="3" key="1">
    <citation type="submission" date="2023-07" db="EMBL/GenBank/DDBJ databases">
        <title>Identification of Pectobacterium versatile causing blackleg of potato from New York State with a whole genome sequencing approach.</title>
        <authorList>
            <person name="Ma X."/>
            <person name="Swingle B."/>
        </authorList>
    </citation>
    <scope>NUCLEOTIDE SEQUENCE [LARGE SCALE GENOMIC DNA]</scope>
    <source>
        <strain evidence="3">NY1588A</strain>
    </source>
</reference>
<name>A0ABS0RY51_PECPM</name>
<comment type="caution">
    <text evidence="2">The sequence shown here is derived from an EMBL/GenBank/DDBJ whole genome shotgun (WGS) entry which is preliminary data.</text>
</comment>
<dbReference type="InterPro" id="IPR058008">
    <property type="entry name" value="Gp26_C"/>
</dbReference>
<feature type="domain" description="Phage tail protein C-terminal" evidence="1">
    <location>
        <begin position="494"/>
        <end position="627"/>
    </location>
</feature>
<accession>A0ABS0RY51</accession>
<dbReference type="RefSeq" id="WP_198339427.1">
    <property type="nucleotide sequence ID" value="NZ_JBBBPJ010000005.1"/>
</dbReference>
<evidence type="ECO:0000313" key="3">
    <source>
        <dbReference type="Proteomes" id="UP001194579"/>
    </source>
</evidence>
<dbReference type="EMBL" id="WABS01000013">
    <property type="protein sequence ID" value="MBI0554563.1"/>
    <property type="molecule type" value="Genomic_DNA"/>
</dbReference>
<protein>
    <recommendedName>
        <fullName evidence="1">Phage tail protein C-terminal domain-containing protein</fullName>
    </recommendedName>
</protein>
<dbReference type="Proteomes" id="UP001194579">
    <property type="component" value="Unassembled WGS sequence"/>
</dbReference>
<gene>
    <name evidence="2" type="ORF">F6Q06_08680</name>
</gene>